<evidence type="ECO:0000313" key="10">
    <source>
        <dbReference type="Proteomes" id="UP000310685"/>
    </source>
</evidence>
<evidence type="ECO:0000313" key="3">
    <source>
        <dbReference type="EMBL" id="TIB99436.1"/>
    </source>
</evidence>
<proteinExistence type="predicted"/>
<feature type="signal peptide" evidence="1">
    <location>
        <begin position="1"/>
        <end position="16"/>
    </location>
</feature>
<evidence type="ECO:0000313" key="7">
    <source>
        <dbReference type="Proteomes" id="UP000305362"/>
    </source>
</evidence>
<evidence type="ECO:0000313" key="6">
    <source>
        <dbReference type="EMBL" id="TIC70435.1"/>
    </source>
</evidence>
<evidence type="ECO:0000313" key="8">
    <source>
        <dbReference type="Proteomes" id="UP000307169"/>
    </source>
</evidence>
<dbReference type="EMBL" id="SPRC01000031">
    <property type="protein sequence ID" value="TIB77797.1"/>
    <property type="molecule type" value="Genomic_DNA"/>
</dbReference>
<dbReference type="Proteomes" id="UP000310685">
    <property type="component" value="Unassembled WGS sequence"/>
</dbReference>
<evidence type="ECO:0000313" key="11">
    <source>
        <dbReference type="Proteomes" id="UP000310708"/>
    </source>
</evidence>
<dbReference type="EMBL" id="SPRV01000007">
    <property type="protein sequence ID" value="TIC70435.1"/>
    <property type="molecule type" value="Genomic_DNA"/>
</dbReference>
<evidence type="ECO:0000313" key="4">
    <source>
        <dbReference type="EMBL" id="TIC64457.1"/>
    </source>
</evidence>
<keyword evidence="1" id="KW-0732">Signal</keyword>
<name>A0A4T0QR99_9BASI</name>
<sequence>MYNLLVVESIAVLAFSLDIAYLQELSETSSDLVEGDLESKAGLTVVEKITEKSSSLQTPLNVTESETQRQISINTLIS</sequence>
<evidence type="ECO:0000313" key="9">
    <source>
        <dbReference type="Proteomes" id="UP000309601"/>
    </source>
</evidence>
<feature type="chain" id="PRO_5044609254" evidence="1">
    <location>
        <begin position="17"/>
        <end position="78"/>
    </location>
</feature>
<evidence type="ECO:0000256" key="1">
    <source>
        <dbReference type="SAM" id="SignalP"/>
    </source>
</evidence>
<dbReference type="Proteomes" id="UP000310708">
    <property type="component" value="Unassembled WGS sequence"/>
</dbReference>
<accession>A0A4T0QR99</accession>
<evidence type="ECO:0000313" key="2">
    <source>
        <dbReference type="EMBL" id="TIB77797.1"/>
    </source>
</evidence>
<dbReference type="EMBL" id="SPRH01000030">
    <property type="protein sequence ID" value="TIB99436.1"/>
    <property type="molecule type" value="Genomic_DNA"/>
</dbReference>
<comment type="caution">
    <text evidence="4">The sequence shown here is derived from an EMBL/GenBank/DDBJ whole genome shotgun (WGS) entry which is preliminary data.</text>
</comment>
<dbReference type="EMBL" id="SPRX01000033">
    <property type="protein sequence ID" value="TIC64457.1"/>
    <property type="molecule type" value="Genomic_DNA"/>
</dbReference>
<reference evidence="7 8" key="1">
    <citation type="submission" date="2019-03" db="EMBL/GenBank/DDBJ databases">
        <title>Sequencing 25 genomes of Wallemia mellicola.</title>
        <authorList>
            <person name="Gostincar C."/>
        </authorList>
    </citation>
    <scope>NUCLEOTIDE SEQUENCE [LARGE SCALE GENOMIC DNA]</scope>
    <source>
        <strain evidence="3 8">EXF-1262</strain>
        <strain evidence="5 9">EXF-1274</strain>
        <strain evidence="6 7">EXF-1277</strain>
        <strain evidence="2 10">EXF-6152</strain>
        <strain evidence="4 11">EXF-757</strain>
    </source>
</reference>
<dbReference type="EMBL" id="SPRW01000014">
    <property type="protein sequence ID" value="TIC66965.1"/>
    <property type="molecule type" value="Genomic_DNA"/>
</dbReference>
<dbReference type="Proteomes" id="UP000307169">
    <property type="component" value="Unassembled WGS sequence"/>
</dbReference>
<dbReference type="AlphaFoldDB" id="A0A4T0QR99"/>
<dbReference type="Proteomes" id="UP000309601">
    <property type="component" value="Unassembled WGS sequence"/>
</dbReference>
<protein>
    <submittedName>
        <fullName evidence="4">Uncharacterized protein</fullName>
    </submittedName>
</protein>
<evidence type="ECO:0000313" key="5">
    <source>
        <dbReference type="EMBL" id="TIC66965.1"/>
    </source>
</evidence>
<organism evidence="4 11">
    <name type="scientific">Wallemia mellicola</name>
    <dbReference type="NCBI Taxonomy" id="1708541"/>
    <lineage>
        <taxon>Eukaryota</taxon>
        <taxon>Fungi</taxon>
        <taxon>Dikarya</taxon>
        <taxon>Basidiomycota</taxon>
        <taxon>Wallemiomycotina</taxon>
        <taxon>Wallemiomycetes</taxon>
        <taxon>Wallemiales</taxon>
        <taxon>Wallemiaceae</taxon>
        <taxon>Wallemia</taxon>
    </lineage>
</organism>
<gene>
    <name evidence="4" type="ORF">E3Q01_02730</name>
    <name evidence="5" type="ORF">E3Q02_01688</name>
    <name evidence="6" type="ORF">E3Q03_01026</name>
    <name evidence="3" type="ORF">E3Q17_02616</name>
    <name evidence="2" type="ORF">E3Q22_02892</name>
</gene>
<dbReference type="Proteomes" id="UP000305362">
    <property type="component" value="Unassembled WGS sequence"/>
</dbReference>